<dbReference type="EMBL" id="AUWU02000006">
    <property type="protein sequence ID" value="KAH0572277.1"/>
    <property type="molecule type" value="Genomic_DNA"/>
</dbReference>
<dbReference type="AlphaFoldDB" id="V6LAU2"/>
<proteinExistence type="predicted"/>
<dbReference type="InterPro" id="IPR010736">
    <property type="entry name" value="SHIPPO-rpt"/>
</dbReference>
<dbReference type="Proteomes" id="UP000018208">
    <property type="component" value="Unassembled WGS sequence"/>
</dbReference>
<dbReference type="Pfam" id="PF07004">
    <property type="entry name" value="SHIPPO-rpt"/>
    <property type="match status" value="2"/>
</dbReference>
<accession>V6LAU2</accession>
<evidence type="ECO:0000313" key="3">
    <source>
        <dbReference type="EMBL" id="KAH0572277.1"/>
    </source>
</evidence>
<reference evidence="2 3" key="1">
    <citation type="journal article" date="2014" name="PLoS Genet.">
        <title>The Genome of Spironucleus salmonicida Highlights a Fish Pathogen Adapted to Fluctuating Environments.</title>
        <authorList>
            <person name="Xu F."/>
            <person name="Jerlstrom-Hultqvist J."/>
            <person name="Einarsson E."/>
            <person name="Astvaldsson A."/>
            <person name="Svard S.G."/>
            <person name="Andersson J.O."/>
        </authorList>
    </citation>
    <scope>NUCLEOTIDE SEQUENCE</scope>
    <source>
        <strain evidence="3">ATCC 50377</strain>
    </source>
</reference>
<dbReference type="VEuPathDB" id="GiardiaDB:SS50377_26487"/>
<dbReference type="EMBL" id="KI546170">
    <property type="protein sequence ID" value="EST41343.1"/>
    <property type="molecule type" value="Genomic_DNA"/>
</dbReference>
<reference evidence="3" key="2">
    <citation type="submission" date="2020-12" db="EMBL/GenBank/DDBJ databases">
        <title>New Spironucleus salmonicida genome in near-complete chromosomes.</title>
        <authorList>
            <person name="Xu F."/>
            <person name="Kurt Z."/>
            <person name="Jimenez-Gonzalez A."/>
            <person name="Astvaldsson A."/>
            <person name="Andersson J.O."/>
            <person name="Svard S.G."/>
        </authorList>
    </citation>
    <scope>NUCLEOTIDE SEQUENCE</scope>
    <source>
        <strain evidence="3">ATCC 50377</strain>
    </source>
</reference>
<name>V6LAU2_9EUKA</name>
<gene>
    <name evidence="2" type="ORF">SS50377_19056</name>
    <name evidence="3" type="ORF">SS50377_26487</name>
</gene>
<organism evidence="2">
    <name type="scientific">Spironucleus salmonicida</name>
    <dbReference type="NCBI Taxonomy" id="348837"/>
    <lineage>
        <taxon>Eukaryota</taxon>
        <taxon>Metamonada</taxon>
        <taxon>Diplomonadida</taxon>
        <taxon>Hexamitidae</taxon>
        <taxon>Hexamitinae</taxon>
        <taxon>Spironucleus</taxon>
    </lineage>
</organism>
<evidence type="ECO:0000313" key="2">
    <source>
        <dbReference type="EMBL" id="EST41343.1"/>
    </source>
</evidence>
<sequence length="160" mass="18574">MSSQITLRDKYFSPLRKRLEKSRPSPGPAAYDISSKSDIRQVQRSDRNIQIHLKTTETPAPFISHSPPSSRPANITKTERWSPTKYDNGPGPNQYKIQTQFLSTEKRARSPEFNGSERFQNMRREKRPEYYNKNYSQVLPSIRGVKLTNANRATDSWIGW</sequence>
<evidence type="ECO:0000256" key="1">
    <source>
        <dbReference type="SAM" id="MobiDB-lite"/>
    </source>
</evidence>
<feature type="compositionally biased region" description="Polar residues" evidence="1">
    <location>
        <begin position="66"/>
        <end position="76"/>
    </location>
</feature>
<keyword evidence="4" id="KW-1185">Reference proteome</keyword>
<evidence type="ECO:0000313" key="4">
    <source>
        <dbReference type="Proteomes" id="UP000018208"/>
    </source>
</evidence>
<feature type="compositionally biased region" description="Basic and acidic residues" evidence="1">
    <location>
        <begin position="35"/>
        <end position="49"/>
    </location>
</feature>
<feature type="region of interest" description="Disordered" evidence="1">
    <location>
        <begin position="16"/>
        <end position="128"/>
    </location>
</feature>
<protein>
    <submittedName>
        <fullName evidence="2">Uncharacterized protein</fullName>
    </submittedName>
</protein>